<evidence type="ECO:0000256" key="11">
    <source>
        <dbReference type="SAM" id="Phobius"/>
    </source>
</evidence>
<dbReference type="Gene3D" id="1.20.1070.10">
    <property type="entry name" value="Rhodopsin 7-helix transmembrane proteins"/>
    <property type="match status" value="1"/>
</dbReference>
<keyword evidence="6 11" id="KW-0472">Membrane</keyword>
<dbReference type="PANTHER" id="PTHR24246">
    <property type="entry name" value="OLFACTORY RECEPTOR AND ADENOSINE RECEPTOR"/>
    <property type="match status" value="1"/>
</dbReference>
<evidence type="ECO:0000256" key="8">
    <source>
        <dbReference type="ARBA" id="ARBA00023180"/>
    </source>
</evidence>
<dbReference type="EMBL" id="CALNXI010000314">
    <property type="protein sequence ID" value="CAH3024679.1"/>
    <property type="molecule type" value="Genomic_DNA"/>
</dbReference>
<dbReference type="PANTHER" id="PTHR24246:SF27">
    <property type="entry name" value="ADENOSINE RECEPTOR, ISOFORM A"/>
    <property type="match status" value="1"/>
</dbReference>
<dbReference type="PRINTS" id="PR00237">
    <property type="entry name" value="GPCRRHODOPSN"/>
</dbReference>
<evidence type="ECO:0000256" key="7">
    <source>
        <dbReference type="ARBA" id="ARBA00023170"/>
    </source>
</evidence>
<feature type="transmembrane region" description="Helical" evidence="11">
    <location>
        <begin position="158"/>
        <end position="176"/>
    </location>
</feature>
<evidence type="ECO:0000256" key="6">
    <source>
        <dbReference type="ARBA" id="ARBA00023136"/>
    </source>
</evidence>
<proteinExistence type="inferred from homology"/>
<dbReference type="Proteomes" id="UP001159427">
    <property type="component" value="Unassembled WGS sequence"/>
</dbReference>
<gene>
    <name evidence="13" type="ORF">PEVE_00023660</name>
</gene>
<keyword evidence="2" id="KW-1003">Cell membrane</keyword>
<protein>
    <recommendedName>
        <fullName evidence="12">G-protein coupled receptors family 1 profile domain-containing protein</fullName>
    </recommendedName>
</protein>
<evidence type="ECO:0000256" key="10">
    <source>
        <dbReference type="RuleBase" id="RU000688"/>
    </source>
</evidence>
<evidence type="ECO:0000256" key="4">
    <source>
        <dbReference type="ARBA" id="ARBA00022989"/>
    </source>
</evidence>
<comment type="subcellular location">
    <subcellularLocation>
        <location evidence="1">Cell membrane</location>
        <topology evidence="1">Multi-pass membrane protein</topology>
    </subcellularLocation>
</comment>
<keyword evidence="7 10" id="KW-0675">Receptor</keyword>
<feature type="transmembrane region" description="Helical" evidence="11">
    <location>
        <begin position="73"/>
        <end position="99"/>
    </location>
</feature>
<keyword evidence="14" id="KW-1185">Reference proteome</keyword>
<feature type="transmembrane region" description="Helical" evidence="11">
    <location>
        <begin position="271"/>
        <end position="289"/>
    </location>
</feature>
<evidence type="ECO:0000256" key="1">
    <source>
        <dbReference type="ARBA" id="ARBA00004651"/>
    </source>
</evidence>
<sequence>MNSSLPSSDFIPPGCEVYAVVGGRLHQPSILTQAFLIIIIIVNTLTFPLTAASNALVMIAVKKKPRLREHKSKIALALLASTDFVVGVIVQPVNVAMMITVLTDDISGETCALQVFTRALSRVVVSASFFHMVLISVERYLAMKHSFAHFTLVTETRLLVASVLAWLLSIILHINFAANESVFMPINNTFYCLCLAFIIFCHVTVYREIRRHEKQIAAQQVTVEAREQFQKDKKAFKVTFIIIIVLILCYLPIPILSAVLDRFRSKISLEVLYICFFLTTLMAFLNSFFNPIIYSFRLREFRVAFIELICKTANTAEAEQREMKIFGTPNAVVRIEAGQENEGQVRQNVEQ</sequence>
<dbReference type="PROSITE" id="PS00237">
    <property type="entry name" value="G_PROTEIN_RECEP_F1_1"/>
    <property type="match status" value="1"/>
</dbReference>
<name>A0ABN8M7H2_9CNID</name>
<accession>A0ABN8M7H2</accession>
<keyword evidence="9 10" id="KW-0807">Transducer</keyword>
<dbReference type="SUPFAM" id="SSF81321">
    <property type="entry name" value="Family A G protein-coupled receptor-like"/>
    <property type="match status" value="1"/>
</dbReference>
<reference evidence="13 14" key="1">
    <citation type="submission" date="2022-05" db="EMBL/GenBank/DDBJ databases">
        <authorList>
            <consortium name="Genoscope - CEA"/>
            <person name="William W."/>
        </authorList>
    </citation>
    <scope>NUCLEOTIDE SEQUENCE [LARGE SCALE GENOMIC DNA]</scope>
</reference>
<keyword evidence="8" id="KW-0325">Glycoprotein</keyword>
<feature type="transmembrane region" description="Helical" evidence="11">
    <location>
        <begin position="238"/>
        <end position="259"/>
    </location>
</feature>
<dbReference type="InterPro" id="IPR017452">
    <property type="entry name" value="GPCR_Rhodpsn_7TM"/>
</dbReference>
<organism evidence="13 14">
    <name type="scientific">Porites evermanni</name>
    <dbReference type="NCBI Taxonomy" id="104178"/>
    <lineage>
        <taxon>Eukaryota</taxon>
        <taxon>Metazoa</taxon>
        <taxon>Cnidaria</taxon>
        <taxon>Anthozoa</taxon>
        <taxon>Hexacorallia</taxon>
        <taxon>Scleractinia</taxon>
        <taxon>Fungiina</taxon>
        <taxon>Poritidae</taxon>
        <taxon>Porites</taxon>
    </lineage>
</organism>
<feature type="transmembrane region" description="Helical" evidence="11">
    <location>
        <begin position="119"/>
        <end position="137"/>
    </location>
</feature>
<feature type="transmembrane region" description="Helical" evidence="11">
    <location>
        <begin position="188"/>
        <end position="206"/>
    </location>
</feature>
<evidence type="ECO:0000256" key="5">
    <source>
        <dbReference type="ARBA" id="ARBA00023040"/>
    </source>
</evidence>
<evidence type="ECO:0000256" key="2">
    <source>
        <dbReference type="ARBA" id="ARBA00022475"/>
    </source>
</evidence>
<dbReference type="Pfam" id="PF00001">
    <property type="entry name" value="7tm_1"/>
    <property type="match status" value="2"/>
</dbReference>
<evidence type="ECO:0000313" key="14">
    <source>
        <dbReference type="Proteomes" id="UP001159427"/>
    </source>
</evidence>
<dbReference type="CDD" id="cd00637">
    <property type="entry name" value="7tm_classA_rhodopsin-like"/>
    <property type="match status" value="1"/>
</dbReference>
<evidence type="ECO:0000313" key="13">
    <source>
        <dbReference type="EMBL" id="CAH3024679.1"/>
    </source>
</evidence>
<evidence type="ECO:0000256" key="3">
    <source>
        <dbReference type="ARBA" id="ARBA00022692"/>
    </source>
</evidence>
<dbReference type="PROSITE" id="PS50262">
    <property type="entry name" value="G_PROTEIN_RECEP_F1_2"/>
    <property type="match status" value="1"/>
</dbReference>
<keyword evidence="3 10" id="KW-0812">Transmembrane</keyword>
<feature type="domain" description="G-protein coupled receptors family 1 profile" evidence="12">
    <location>
        <begin position="53"/>
        <end position="294"/>
    </location>
</feature>
<evidence type="ECO:0000259" key="12">
    <source>
        <dbReference type="PROSITE" id="PS50262"/>
    </source>
</evidence>
<keyword evidence="4 11" id="KW-1133">Transmembrane helix</keyword>
<evidence type="ECO:0000256" key="9">
    <source>
        <dbReference type="ARBA" id="ARBA00023224"/>
    </source>
</evidence>
<keyword evidence="5 10" id="KW-0297">G-protein coupled receptor</keyword>
<comment type="similarity">
    <text evidence="10">Belongs to the G-protein coupled receptor 1 family.</text>
</comment>
<comment type="caution">
    <text evidence="13">The sequence shown here is derived from an EMBL/GenBank/DDBJ whole genome shotgun (WGS) entry which is preliminary data.</text>
</comment>
<feature type="transmembrane region" description="Helical" evidence="11">
    <location>
        <begin position="34"/>
        <end position="61"/>
    </location>
</feature>
<dbReference type="InterPro" id="IPR000276">
    <property type="entry name" value="GPCR_Rhodpsn"/>
</dbReference>